<dbReference type="RefSeq" id="WP_084253601.1">
    <property type="nucleotide sequence ID" value="NZ_BDOJ01000042.1"/>
</dbReference>
<reference evidence="1 2" key="1">
    <citation type="journal article" date="2017" name="Genome Biol. Evol.">
        <title>Population Structure and Local Adaptation of MAC Lung Disease Agent Mycobacterium avium subsp. hominissuis.</title>
        <authorList>
            <person name="Yano H."/>
            <person name="Iwamoto T."/>
            <person name="Nishiuchi Y."/>
            <person name="Nakajima C."/>
            <person name="Starkova D.A."/>
            <person name="Mokrousov I."/>
            <person name="Narvskaya O."/>
            <person name="Yoshida S."/>
            <person name="Arikawa K."/>
            <person name="Nakanishi N."/>
            <person name="Osaki K."/>
            <person name="Nakagawa I."/>
            <person name="Ato M."/>
            <person name="Suzuki Y."/>
            <person name="Maruyama F."/>
        </authorList>
    </citation>
    <scope>NUCLEOTIDE SEQUENCE [LARGE SCALE GENOMIC DNA]</scope>
    <source>
        <strain evidence="1 2">OCU466</strain>
    </source>
</reference>
<organism evidence="1 2">
    <name type="scientific">Mycobacterium avium subsp. hominissuis</name>
    <dbReference type="NCBI Taxonomy" id="439334"/>
    <lineage>
        <taxon>Bacteria</taxon>
        <taxon>Bacillati</taxon>
        <taxon>Actinomycetota</taxon>
        <taxon>Actinomycetes</taxon>
        <taxon>Mycobacteriales</taxon>
        <taxon>Mycobacteriaceae</taxon>
        <taxon>Mycobacterium</taxon>
        <taxon>Mycobacterium avium complex (MAC)</taxon>
    </lineage>
</organism>
<gene>
    <name evidence="1" type="ORF">XV03_03690</name>
</gene>
<comment type="caution">
    <text evidence="1">The sequence shown here is derived from an EMBL/GenBank/DDBJ whole genome shotgun (WGS) entry which is preliminary data.</text>
</comment>
<dbReference type="EMBL" id="LBGZ01000029">
    <property type="protein sequence ID" value="PBJ39089.1"/>
    <property type="molecule type" value="Genomic_DNA"/>
</dbReference>
<accession>A0A2A3LCX7</accession>
<dbReference type="AlphaFoldDB" id="A0A2A3LCX7"/>
<proteinExistence type="predicted"/>
<sequence length="93" mass="9525">MTIWTLDITDDHNTRSIVGTAHNPHAARAAALRAIGTANAAAGFTHPHYTAKVDGNTIAIIGTGVDAAGLPDHRAVAELLTDIDAATNPAAPH</sequence>
<evidence type="ECO:0000313" key="1">
    <source>
        <dbReference type="EMBL" id="PBJ39089.1"/>
    </source>
</evidence>
<dbReference type="Proteomes" id="UP000218842">
    <property type="component" value="Unassembled WGS sequence"/>
</dbReference>
<name>A0A2A3LCX7_MYCAV</name>
<protein>
    <submittedName>
        <fullName evidence="1">Uncharacterized protein</fullName>
    </submittedName>
</protein>
<evidence type="ECO:0000313" key="2">
    <source>
        <dbReference type="Proteomes" id="UP000218842"/>
    </source>
</evidence>